<name>G5SQB8_9BACT</name>
<dbReference type="Proteomes" id="UP000003598">
    <property type="component" value="Unassembled WGS sequence"/>
</dbReference>
<keyword evidence="2" id="KW-1185">Reference proteome</keyword>
<dbReference type="HOGENOM" id="CLU_2863746_0_0_10"/>
<gene>
    <name evidence="1" type="ORF">HMPREF9441_01555</name>
</gene>
<sequence length="64" mass="7639">MEPNRRQINKKYPQAILKDVFCFIKVRLWPFIPFAKLRKTSEKREEDGFKSPFAAKIVFYCGNV</sequence>
<comment type="caution">
    <text evidence="1">The sequence shown here is derived from an EMBL/GenBank/DDBJ whole genome shotgun (WGS) entry which is preliminary data.</text>
</comment>
<evidence type="ECO:0000313" key="1">
    <source>
        <dbReference type="EMBL" id="EHH00321.1"/>
    </source>
</evidence>
<protein>
    <submittedName>
        <fullName evidence="1">Uncharacterized protein</fullName>
    </submittedName>
</protein>
<dbReference type="EMBL" id="AFFY01000022">
    <property type="protein sequence ID" value="EHH00321.1"/>
    <property type="molecule type" value="Genomic_DNA"/>
</dbReference>
<proteinExistence type="predicted"/>
<dbReference type="AlphaFoldDB" id="G5SQB8"/>
<organism evidence="1 2">
    <name type="scientific">Paraprevotella clara YIT 11840</name>
    <dbReference type="NCBI Taxonomy" id="762968"/>
    <lineage>
        <taxon>Bacteria</taxon>
        <taxon>Pseudomonadati</taxon>
        <taxon>Bacteroidota</taxon>
        <taxon>Bacteroidia</taxon>
        <taxon>Bacteroidales</taxon>
        <taxon>Prevotellaceae</taxon>
        <taxon>Paraprevotella</taxon>
    </lineage>
</organism>
<accession>G5SQB8</accession>
<reference evidence="1 2" key="1">
    <citation type="submission" date="2011-03" db="EMBL/GenBank/DDBJ databases">
        <authorList>
            <person name="Weinstock G."/>
            <person name="Sodergren E."/>
            <person name="Clifton S."/>
            <person name="Fulton L."/>
            <person name="Fulton B."/>
            <person name="Courtney L."/>
            <person name="Fronick C."/>
            <person name="Harrison M."/>
            <person name="Strong C."/>
            <person name="Farmer C."/>
            <person name="Delahaunty K."/>
            <person name="Markovic C."/>
            <person name="Hall O."/>
            <person name="Minx P."/>
            <person name="Tomlinson C."/>
            <person name="Mitreva M."/>
            <person name="Hou S."/>
            <person name="Chen J."/>
            <person name="Wollam A."/>
            <person name="Pepin K.H."/>
            <person name="Johnson M."/>
            <person name="Bhonagiri V."/>
            <person name="Zhang X."/>
            <person name="Suruliraj S."/>
            <person name="Warren W."/>
            <person name="Chinwalla A."/>
            <person name="Mardis E.R."/>
            <person name="Wilson R.K."/>
        </authorList>
    </citation>
    <scope>NUCLEOTIDE SEQUENCE [LARGE SCALE GENOMIC DNA]</scope>
    <source>
        <strain evidence="1 2">YIT 11840</strain>
    </source>
</reference>
<dbReference type="OrthoDB" id="9871847at2"/>
<dbReference type="STRING" id="762968.HMPREF9441_01555"/>
<evidence type="ECO:0000313" key="2">
    <source>
        <dbReference type="Proteomes" id="UP000003598"/>
    </source>
</evidence>